<reference evidence="7 8" key="1">
    <citation type="submission" date="2014-07" db="EMBL/GenBank/DDBJ databases">
        <title>Methanogenic archaea and the global carbon cycle.</title>
        <authorList>
            <person name="Henriksen J.R."/>
            <person name="Luke J."/>
            <person name="Reinhart S."/>
            <person name="Benedict M.N."/>
            <person name="Youngblut N.D."/>
            <person name="Metcalf M.E."/>
            <person name="Whitaker R.J."/>
            <person name="Metcalf W.W."/>
        </authorList>
    </citation>
    <scope>NUCLEOTIDE SEQUENCE [LARGE SCALE GENOMIC DNA]</scope>
    <source>
        <strain evidence="7 8">Z-7289</strain>
    </source>
</reference>
<dbReference type="InterPro" id="IPR050294">
    <property type="entry name" value="RnfB_subfamily"/>
</dbReference>
<dbReference type="PROSITE" id="PS00198">
    <property type="entry name" value="4FE4S_FER_1"/>
    <property type="match status" value="1"/>
</dbReference>
<dbReference type="PATRIC" id="fig|1434111.4.peg.2896"/>
<feature type="domain" description="4Fe-4S ferredoxin-type" evidence="6">
    <location>
        <begin position="78"/>
        <end position="107"/>
    </location>
</feature>
<dbReference type="KEGG" id="mls:MSLAZ_2180"/>
<sequence length="177" mass="19217">MAKRLKVANPARCIGCYSCMMACARTWYDTISLKNSRINIQTSGGIETPYNAIVCHACVDPPCMRACPVGALTKRKGGGVIFNKELCNGCGNCIEACIVGAIHLDAEKKAVICKHCGVCTKFCPHDVLEMIEVEDSGELKVTDTNPVEDTGPESLTASHKEIYEKKDFGEKEPEGEK</sequence>
<dbReference type="AlphaFoldDB" id="A0A0E3S553"/>
<keyword evidence="1" id="KW-0004">4Fe-4S</keyword>
<evidence type="ECO:0000256" key="3">
    <source>
        <dbReference type="ARBA" id="ARBA00023004"/>
    </source>
</evidence>
<evidence type="ECO:0000313" key="7">
    <source>
        <dbReference type="EMBL" id="AKB75441.1"/>
    </source>
</evidence>
<evidence type="ECO:0000256" key="2">
    <source>
        <dbReference type="ARBA" id="ARBA00022723"/>
    </source>
</evidence>
<dbReference type="InterPro" id="IPR017900">
    <property type="entry name" value="4Fe4S_Fe_S_CS"/>
</dbReference>
<keyword evidence="4" id="KW-0411">Iron-sulfur</keyword>
<dbReference type="OrthoDB" id="2837at2157"/>
<dbReference type="CDD" id="cd16370">
    <property type="entry name" value="DMSOR_beta_like"/>
    <property type="match status" value="1"/>
</dbReference>
<dbReference type="Proteomes" id="UP000033072">
    <property type="component" value="Chromosome"/>
</dbReference>
<keyword evidence="3" id="KW-0408">Iron</keyword>
<evidence type="ECO:0000256" key="1">
    <source>
        <dbReference type="ARBA" id="ARBA00022485"/>
    </source>
</evidence>
<evidence type="ECO:0000256" key="4">
    <source>
        <dbReference type="ARBA" id="ARBA00023014"/>
    </source>
</evidence>
<evidence type="ECO:0000313" key="8">
    <source>
        <dbReference type="Proteomes" id="UP000033072"/>
    </source>
</evidence>
<proteinExistence type="predicted"/>
<keyword evidence="2" id="KW-0479">Metal-binding</keyword>
<dbReference type="STRING" id="1434111.MSLAZ_2180"/>
<dbReference type="GeneID" id="24806987"/>
<dbReference type="GO" id="GO:0051539">
    <property type="term" value="F:4 iron, 4 sulfur cluster binding"/>
    <property type="evidence" value="ECO:0007669"/>
    <property type="project" value="UniProtKB-KW"/>
</dbReference>
<dbReference type="EMBL" id="CP009515">
    <property type="protein sequence ID" value="AKB75441.1"/>
    <property type="molecule type" value="Genomic_DNA"/>
</dbReference>
<evidence type="ECO:0000256" key="5">
    <source>
        <dbReference type="SAM" id="MobiDB-lite"/>
    </source>
</evidence>
<evidence type="ECO:0000259" key="6">
    <source>
        <dbReference type="PROSITE" id="PS51379"/>
    </source>
</evidence>
<dbReference type="GO" id="GO:0016491">
    <property type="term" value="F:oxidoreductase activity"/>
    <property type="evidence" value="ECO:0007669"/>
    <property type="project" value="UniProtKB-ARBA"/>
</dbReference>
<accession>A0A0E3S553</accession>
<feature type="domain" description="4Fe-4S ferredoxin-type" evidence="6">
    <location>
        <begin position="3"/>
        <end position="36"/>
    </location>
</feature>
<organism evidence="7 8">
    <name type="scientific">Methanosarcina lacustris Z-7289</name>
    <dbReference type="NCBI Taxonomy" id="1434111"/>
    <lineage>
        <taxon>Archaea</taxon>
        <taxon>Methanobacteriati</taxon>
        <taxon>Methanobacteriota</taxon>
        <taxon>Stenosarchaea group</taxon>
        <taxon>Methanomicrobia</taxon>
        <taxon>Methanosarcinales</taxon>
        <taxon>Methanosarcinaceae</taxon>
        <taxon>Methanosarcina</taxon>
    </lineage>
</organism>
<feature type="region of interest" description="Disordered" evidence="5">
    <location>
        <begin position="139"/>
        <end position="177"/>
    </location>
</feature>
<feature type="compositionally biased region" description="Polar residues" evidence="5">
    <location>
        <begin position="142"/>
        <end position="157"/>
    </location>
</feature>
<dbReference type="PROSITE" id="PS51379">
    <property type="entry name" value="4FE4S_FER_2"/>
    <property type="match status" value="3"/>
</dbReference>
<dbReference type="PANTHER" id="PTHR42859:SF15">
    <property type="entry name" value="IRON-SULFUR CLUSTER BINDING PROTEIN"/>
    <property type="match status" value="1"/>
</dbReference>
<dbReference type="Pfam" id="PF13247">
    <property type="entry name" value="Fer4_11"/>
    <property type="match status" value="1"/>
</dbReference>
<dbReference type="PANTHER" id="PTHR42859">
    <property type="entry name" value="OXIDOREDUCTASE"/>
    <property type="match status" value="1"/>
</dbReference>
<dbReference type="GO" id="GO:0046872">
    <property type="term" value="F:metal ion binding"/>
    <property type="evidence" value="ECO:0007669"/>
    <property type="project" value="UniProtKB-KW"/>
</dbReference>
<dbReference type="Gene3D" id="3.30.70.20">
    <property type="match status" value="2"/>
</dbReference>
<dbReference type="HOGENOM" id="CLU_043374_3_2_2"/>
<feature type="compositionally biased region" description="Basic and acidic residues" evidence="5">
    <location>
        <begin position="158"/>
        <end position="177"/>
    </location>
</feature>
<feature type="domain" description="4Fe-4S ferredoxin-type" evidence="6">
    <location>
        <begin position="113"/>
        <end position="133"/>
    </location>
</feature>
<dbReference type="SUPFAM" id="SSF54862">
    <property type="entry name" value="4Fe-4S ferredoxins"/>
    <property type="match status" value="1"/>
</dbReference>
<gene>
    <name evidence="7" type="ORF">MSLAZ_2180</name>
</gene>
<keyword evidence="8" id="KW-1185">Reference proteome</keyword>
<protein>
    <submittedName>
        <fullName evidence="7">Iron-sulfur cluster binding protein</fullName>
    </submittedName>
</protein>
<dbReference type="InterPro" id="IPR017896">
    <property type="entry name" value="4Fe4S_Fe-S-bd"/>
</dbReference>
<dbReference type="RefSeq" id="WP_048126954.1">
    <property type="nucleotide sequence ID" value="NZ_CP009515.1"/>
</dbReference>
<dbReference type="Pfam" id="PF12800">
    <property type="entry name" value="Fer4_4"/>
    <property type="match status" value="1"/>
</dbReference>
<name>A0A0E3S553_9EURY</name>